<evidence type="ECO:0000313" key="2">
    <source>
        <dbReference type="Proteomes" id="UP000326354"/>
    </source>
</evidence>
<accession>A0A5S9IKL2</accession>
<name>A0A5S9IKL2_UABAM</name>
<dbReference type="OrthoDB" id="189103at2"/>
<organism evidence="1 2">
    <name type="scientific">Uabimicrobium amorphum</name>
    <dbReference type="NCBI Taxonomy" id="2596890"/>
    <lineage>
        <taxon>Bacteria</taxon>
        <taxon>Pseudomonadati</taxon>
        <taxon>Planctomycetota</taxon>
        <taxon>Candidatus Uabimicrobiia</taxon>
        <taxon>Candidatus Uabimicrobiales</taxon>
        <taxon>Candidatus Uabimicrobiaceae</taxon>
        <taxon>Candidatus Uabimicrobium</taxon>
    </lineage>
</organism>
<dbReference type="KEGG" id="uam:UABAM_01776"/>
<keyword evidence="2" id="KW-1185">Reference proteome</keyword>
<evidence type="ECO:0000313" key="1">
    <source>
        <dbReference type="EMBL" id="BBM83424.1"/>
    </source>
</evidence>
<protein>
    <submittedName>
        <fullName evidence="1">Uncharacterized protein</fullName>
    </submittedName>
</protein>
<reference evidence="1 2" key="1">
    <citation type="submission" date="2019-08" db="EMBL/GenBank/DDBJ databases">
        <title>Complete genome sequence of Candidatus Uab amorphum.</title>
        <authorList>
            <person name="Shiratori T."/>
            <person name="Suzuki S."/>
            <person name="Kakizawa Y."/>
            <person name="Ishida K."/>
        </authorList>
    </citation>
    <scope>NUCLEOTIDE SEQUENCE [LARGE SCALE GENOMIC DNA]</scope>
    <source>
        <strain evidence="1 2">SRT547</strain>
    </source>
</reference>
<gene>
    <name evidence="1" type="ORF">UABAM_01776</name>
</gene>
<dbReference type="AlphaFoldDB" id="A0A5S9IKL2"/>
<dbReference type="Proteomes" id="UP000326354">
    <property type="component" value="Chromosome"/>
</dbReference>
<dbReference type="RefSeq" id="WP_151967623.1">
    <property type="nucleotide sequence ID" value="NZ_AP019860.1"/>
</dbReference>
<proteinExistence type="predicted"/>
<sequence>MKNRRYHYVGPIDILRDKTSCERVKVTCYEDVVVWSQDHTNERIFTFVIDDKKNLWIADRHCEHVACARGKAIFAAGEITFSLHKAQVLFITNQSTGYCPEPESWEVVKDVLAAIAIDYPPYFNQVCIFRRCTKCMQINIVKDHIYECAVCESPLDTKWNFHP</sequence>
<dbReference type="EMBL" id="AP019860">
    <property type="protein sequence ID" value="BBM83424.1"/>
    <property type="molecule type" value="Genomic_DNA"/>
</dbReference>